<dbReference type="InParanoid" id="A0A3B3I6L9"/>
<feature type="compositionally biased region" description="Basic and acidic residues" evidence="2">
    <location>
        <begin position="523"/>
        <end position="541"/>
    </location>
</feature>
<feature type="region of interest" description="Disordered" evidence="2">
    <location>
        <begin position="488"/>
        <end position="591"/>
    </location>
</feature>
<accession>A0A3B3I6L9</accession>
<feature type="region of interest" description="Disordered" evidence="2">
    <location>
        <begin position="107"/>
        <end position="147"/>
    </location>
</feature>
<proteinExistence type="predicted"/>
<dbReference type="GeneTree" id="ENSGT00940000166573"/>
<keyword evidence="4" id="KW-1185">Reference proteome</keyword>
<dbReference type="Ensembl" id="ENSORLT00000035611.1">
    <property type="protein sequence ID" value="ENSORLP00000039440.1"/>
    <property type="gene ID" value="ENSORLG00000024598.1"/>
</dbReference>
<dbReference type="InterPro" id="IPR032736">
    <property type="entry name" value="Hinderin"/>
</dbReference>
<dbReference type="PANTHER" id="PTHR28375:SF1">
    <property type="entry name" value="PROTEIN HINDERIN"/>
    <property type="match status" value="1"/>
</dbReference>
<gene>
    <name evidence="3" type="primary">kiaa1328</name>
</gene>
<dbReference type="AlphaFoldDB" id="A0A3B3I6L9"/>
<sequence length="660" mass="73381">MIIAQLISTESDKDRTKNEQVQANRNRFLCKVTNQNASYEIKAGLIFLSNAWFFGSGGGCFNMAAATEETGNSGIFWKNCVSDEEQPLAFIPGVDRVVKALSFSLGSDSSYGSGKRGSKTSVKRVSLCKNPSTQNTAGSKQLYPPSNISGTYRKEKVQLHRSSAVPTEQILPNSPHTSCPVLQMMPGSNKAKNDVSLKDLCPEDKRRIANLIEELARVSEEKEESVQRLKDEQGNCERKIQQLEQQNLTIAQERESLQRQYRECQELLGLYQQYLSQQQAQLNQSIAQLSQPAPPSGVLGSEEAPGRTSVSRANGSAFDGSYLGLAATEARRSSDTRRRAAQMLKNSPCPSCCNELSPSDEPARQHGSQRRGCREPHTCYRCQGGQGSCHGTSCGTLKFKSDRSSRPEACHPDMFCQRGCDRSHNGSKMDSLTRPSLGHEDWERKRHQLLMQKMQLETERDKLQARLAEQEERLNRQTEQLKQSFLDHSRIQQHSQAELSSSNTRNGAPEPEGLSCQDLSSRVCKDAEAHPEGQSLHEKHSQSLPVSSACGNADLSEQPRRDMATSPAKPPEDLRKPILASENHRSSETRLDFSMGELLEVFSPVSEKSKPSARRTKPSRRVSSLTGPQSVFHATAGPHLQSFHQDLEESQILEDIFFIC</sequence>
<evidence type="ECO:0000313" key="4">
    <source>
        <dbReference type="Proteomes" id="UP000001038"/>
    </source>
</evidence>
<keyword evidence="1" id="KW-0175">Coiled coil</keyword>
<feature type="region of interest" description="Disordered" evidence="2">
    <location>
        <begin position="286"/>
        <end position="315"/>
    </location>
</feature>
<dbReference type="STRING" id="8090.ENSORLP00000039440"/>
<feature type="compositionally biased region" description="Basic and acidic residues" evidence="2">
    <location>
        <begin position="570"/>
        <end position="591"/>
    </location>
</feature>
<evidence type="ECO:0000256" key="2">
    <source>
        <dbReference type="SAM" id="MobiDB-lite"/>
    </source>
</evidence>
<reference evidence="3" key="2">
    <citation type="submission" date="2025-08" db="UniProtKB">
        <authorList>
            <consortium name="Ensembl"/>
        </authorList>
    </citation>
    <scope>IDENTIFICATION</scope>
    <source>
        <strain evidence="3">Hd-rR</strain>
    </source>
</reference>
<feature type="compositionally biased region" description="Basic residues" evidence="2">
    <location>
        <begin position="611"/>
        <end position="620"/>
    </location>
</feature>
<evidence type="ECO:0000313" key="3">
    <source>
        <dbReference type="Ensembl" id="ENSORLP00000039440.1"/>
    </source>
</evidence>
<evidence type="ECO:0000256" key="1">
    <source>
        <dbReference type="SAM" id="Coils"/>
    </source>
</evidence>
<name>A0A3B3I6L9_ORYLA</name>
<reference evidence="3" key="3">
    <citation type="submission" date="2025-09" db="UniProtKB">
        <authorList>
            <consortium name="Ensembl"/>
        </authorList>
    </citation>
    <scope>IDENTIFICATION</scope>
    <source>
        <strain evidence="3">Hd-rR</strain>
    </source>
</reference>
<dbReference type="PANTHER" id="PTHR28375">
    <property type="entry name" value="PROTEIN HINDERIN"/>
    <property type="match status" value="1"/>
</dbReference>
<reference evidence="3 4" key="1">
    <citation type="journal article" date="2007" name="Nature">
        <title>The medaka draft genome and insights into vertebrate genome evolution.</title>
        <authorList>
            <person name="Kasahara M."/>
            <person name="Naruse K."/>
            <person name="Sasaki S."/>
            <person name="Nakatani Y."/>
            <person name="Qu W."/>
            <person name="Ahsan B."/>
            <person name="Yamada T."/>
            <person name="Nagayasu Y."/>
            <person name="Doi K."/>
            <person name="Kasai Y."/>
            <person name="Jindo T."/>
            <person name="Kobayashi D."/>
            <person name="Shimada A."/>
            <person name="Toyoda A."/>
            <person name="Kuroki Y."/>
            <person name="Fujiyama A."/>
            <person name="Sasaki T."/>
            <person name="Shimizu A."/>
            <person name="Asakawa S."/>
            <person name="Shimizu N."/>
            <person name="Hashimoto S."/>
            <person name="Yang J."/>
            <person name="Lee Y."/>
            <person name="Matsushima K."/>
            <person name="Sugano S."/>
            <person name="Sakaizumi M."/>
            <person name="Narita T."/>
            <person name="Ohishi K."/>
            <person name="Haga S."/>
            <person name="Ohta F."/>
            <person name="Nomoto H."/>
            <person name="Nogata K."/>
            <person name="Morishita T."/>
            <person name="Endo T."/>
            <person name="Shin-I T."/>
            <person name="Takeda H."/>
            <person name="Morishita S."/>
            <person name="Kohara Y."/>
        </authorList>
    </citation>
    <scope>NUCLEOTIDE SEQUENCE [LARGE SCALE GENOMIC DNA]</scope>
    <source>
        <strain evidence="3 4">Hd-rR</strain>
    </source>
</reference>
<protein>
    <submittedName>
        <fullName evidence="3">Zgc:162344</fullName>
    </submittedName>
</protein>
<feature type="compositionally biased region" description="Polar residues" evidence="2">
    <location>
        <begin position="129"/>
        <end position="147"/>
    </location>
</feature>
<dbReference type="Bgee" id="ENSORLG00000024598">
    <property type="expression patterns" value="Expressed in animal zygote and 12 other cell types or tissues"/>
</dbReference>
<organism evidence="3 4">
    <name type="scientific">Oryzias latipes</name>
    <name type="common">Japanese rice fish</name>
    <name type="synonym">Japanese killifish</name>
    <dbReference type="NCBI Taxonomy" id="8090"/>
    <lineage>
        <taxon>Eukaryota</taxon>
        <taxon>Metazoa</taxon>
        <taxon>Chordata</taxon>
        <taxon>Craniata</taxon>
        <taxon>Vertebrata</taxon>
        <taxon>Euteleostomi</taxon>
        <taxon>Actinopterygii</taxon>
        <taxon>Neopterygii</taxon>
        <taxon>Teleostei</taxon>
        <taxon>Neoteleostei</taxon>
        <taxon>Acanthomorphata</taxon>
        <taxon>Ovalentaria</taxon>
        <taxon>Atherinomorphae</taxon>
        <taxon>Beloniformes</taxon>
        <taxon>Adrianichthyidae</taxon>
        <taxon>Oryziinae</taxon>
        <taxon>Oryzias</taxon>
    </lineage>
</organism>
<feature type="compositionally biased region" description="Polar residues" evidence="2">
    <location>
        <begin position="492"/>
        <end position="506"/>
    </location>
</feature>
<feature type="region of interest" description="Disordered" evidence="2">
    <location>
        <begin position="604"/>
        <end position="628"/>
    </location>
</feature>
<feature type="coiled-coil region" evidence="1">
    <location>
        <begin position="439"/>
        <end position="487"/>
    </location>
</feature>
<dbReference type="Pfam" id="PF15369">
    <property type="entry name" value="KIAA1328"/>
    <property type="match status" value="2"/>
</dbReference>
<feature type="coiled-coil region" evidence="1">
    <location>
        <begin position="208"/>
        <end position="263"/>
    </location>
</feature>
<dbReference type="Proteomes" id="UP000001038">
    <property type="component" value="Chromosome 5"/>
</dbReference>